<evidence type="ECO:0000256" key="3">
    <source>
        <dbReference type="ARBA" id="ARBA00022692"/>
    </source>
</evidence>
<evidence type="ECO:0000256" key="4">
    <source>
        <dbReference type="ARBA" id="ARBA00022989"/>
    </source>
</evidence>
<dbReference type="AlphaFoldDB" id="A0A2Y9B4R5"/>
<accession>A0A2Y9B4R5</accession>
<protein>
    <submittedName>
        <fullName evidence="8">Threonine/homoserine/homoserine lactone efflux protein</fullName>
    </submittedName>
</protein>
<feature type="transmembrane region" description="Helical" evidence="6">
    <location>
        <begin position="146"/>
        <end position="169"/>
    </location>
</feature>
<keyword evidence="2" id="KW-1003">Cell membrane</keyword>
<dbReference type="PANTHER" id="PTHR30086">
    <property type="entry name" value="ARGININE EXPORTER PROTEIN ARGO"/>
    <property type="match status" value="1"/>
</dbReference>
<dbReference type="Proteomes" id="UP000245839">
    <property type="component" value="Unassembled WGS sequence"/>
</dbReference>
<evidence type="ECO:0000256" key="6">
    <source>
        <dbReference type="SAM" id="Phobius"/>
    </source>
</evidence>
<evidence type="ECO:0000256" key="2">
    <source>
        <dbReference type="ARBA" id="ARBA00022475"/>
    </source>
</evidence>
<dbReference type="GO" id="GO:0005886">
    <property type="term" value="C:plasma membrane"/>
    <property type="evidence" value="ECO:0007669"/>
    <property type="project" value="UniProtKB-SubCell"/>
</dbReference>
<feature type="transmembrane region" description="Helical" evidence="6">
    <location>
        <begin position="74"/>
        <end position="92"/>
    </location>
</feature>
<keyword evidence="5 6" id="KW-0472">Membrane</keyword>
<organism evidence="8 10">
    <name type="scientific">Jannaschia seohaensis</name>
    <dbReference type="NCBI Taxonomy" id="475081"/>
    <lineage>
        <taxon>Bacteria</taxon>
        <taxon>Pseudomonadati</taxon>
        <taxon>Pseudomonadota</taxon>
        <taxon>Alphaproteobacteria</taxon>
        <taxon>Rhodobacterales</taxon>
        <taxon>Roseobacteraceae</taxon>
        <taxon>Jannaschia</taxon>
    </lineage>
</organism>
<sequence>MSVVDWAVFASFWALFVTTPGPNAVNCILTAWAAGFSRALWCVAGILCQATLFLALAASGVTALLLAAPGAFQAVKLAGALLLIGLGIRAWVRAGEPVRAEAPAATRLFLRAFLIATINAKSVAGYLAAFSQFVRTDIPIWSQMTVIVPTALTLTALSYTGWCALGAWLGRRALGFVASLWLRRVLAVCFVGYGVALALI</sequence>
<evidence type="ECO:0000256" key="5">
    <source>
        <dbReference type="ARBA" id="ARBA00023136"/>
    </source>
</evidence>
<feature type="transmembrane region" description="Helical" evidence="6">
    <location>
        <begin position="112"/>
        <end position="134"/>
    </location>
</feature>
<keyword evidence="9" id="KW-1185">Reference proteome</keyword>
<evidence type="ECO:0000313" key="8">
    <source>
        <dbReference type="EMBL" id="SSA50995.1"/>
    </source>
</evidence>
<dbReference type="RefSeq" id="WP_109566187.1">
    <property type="nucleotide sequence ID" value="NZ_QGDJ01000016.1"/>
</dbReference>
<evidence type="ECO:0000313" key="10">
    <source>
        <dbReference type="Proteomes" id="UP000251571"/>
    </source>
</evidence>
<evidence type="ECO:0000313" key="7">
    <source>
        <dbReference type="EMBL" id="PWJ12514.1"/>
    </source>
</evidence>
<reference evidence="7 9" key="2">
    <citation type="submission" date="2018-03" db="EMBL/GenBank/DDBJ databases">
        <title>Genomic Encyclopedia of Archaeal and Bacterial Type Strains, Phase II (KMG-II): from individual species to whole genera.</title>
        <authorList>
            <person name="Goeker M."/>
        </authorList>
    </citation>
    <scope>NUCLEOTIDE SEQUENCE [LARGE SCALE GENOMIC DNA]</scope>
    <source>
        <strain evidence="7 9">DSM 25227</strain>
    </source>
</reference>
<dbReference type="OrthoDB" id="9804822at2"/>
<dbReference type="EMBL" id="QGDJ01000016">
    <property type="protein sequence ID" value="PWJ12514.1"/>
    <property type="molecule type" value="Genomic_DNA"/>
</dbReference>
<feature type="transmembrane region" description="Helical" evidence="6">
    <location>
        <begin position="181"/>
        <end position="199"/>
    </location>
</feature>
<gene>
    <name evidence="7" type="ORF">BCF38_11672</name>
    <name evidence="8" type="ORF">SAMN05421539_11672</name>
</gene>
<dbReference type="Pfam" id="PF01810">
    <property type="entry name" value="LysE"/>
    <property type="match status" value="1"/>
</dbReference>
<dbReference type="InterPro" id="IPR001123">
    <property type="entry name" value="LeuE-type"/>
</dbReference>
<name>A0A2Y9B4R5_9RHOB</name>
<evidence type="ECO:0000313" key="9">
    <source>
        <dbReference type="Proteomes" id="UP000245839"/>
    </source>
</evidence>
<proteinExistence type="predicted"/>
<evidence type="ECO:0000256" key="1">
    <source>
        <dbReference type="ARBA" id="ARBA00004651"/>
    </source>
</evidence>
<feature type="transmembrane region" description="Helical" evidence="6">
    <location>
        <begin position="43"/>
        <end position="67"/>
    </location>
</feature>
<keyword evidence="4 6" id="KW-1133">Transmembrane helix</keyword>
<keyword evidence="3 6" id="KW-0812">Transmembrane</keyword>
<dbReference type="Proteomes" id="UP000251571">
    <property type="component" value="Unassembled WGS sequence"/>
</dbReference>
<comment type="subcellular location">
    <subcellularLocation>
        <location evidence="1">Cell membrane</location>
        <topology evidence="1">Multi-pass membrane protein</topology>
    </subcellularLocation>
</comment>
<dbReference type="EMBL" id="UETC01000016">
    <property type="protein sequence ID" value="SSA50995.1"/>
    <property type="molecule type" value="Genomic_DNA"/>
</dbReference>
<dbReference type="PANTHER" id="PTHR30086:SF20">
    <property type="entry name" value="ARGININE EXPORTER PROTEIN ARGO-RELATED"/>
    <property type="match status" value="1"/>
</dbReference>
<reference evidence="8 10" key="1">
    <citation type="submission" date="2016-10" db="EMBL/GenBank/DDBJ databases">
        <authorList>
            <person name="Cai Z."/>
        </authorList>
    </citation>
    <scope>NUCLEOTIDE SEQUENCE [LARGE SCALE GENOMIC DNA]</scope>
    <source>
        <strain evidence="8 10">DSM 25227</strain>
    </source>
</reference>
<dbReference type="GO" id="GO:0015171">
    <property type="term" value="F:amino acid transmembrane transporter activity"/>
    <property type="evidence" value="ECO:0007669"/>
    <property type="project" value="TreeGrafter"/>
</dbReference>